<sequence length="134" mass="15169">MSSSPEFTETSSTQTQITELSAALRPVATAIAGRSSSAPLQDEACRTPTSEESKLPSIPALECPPAPRKRRRTAVWRRWQRSRSWPDHEAEMIVVGTEEMEKLFQWREEAAPPPTPPAERHAKKRRFNDSENDK</sequence>
<reference evidence="2 3" key="1">
    <citation type="submission" date="2023-10" db="EMBL/GenBank/DDBJ databases">
        <title>Chromosome-scale genome assembly provides insights into flower coloration mechanisms of Canna indica.</title>
        <authorList>
            <person name="Li C."/>
        </authorList>
    </citation>
    <scope>NUCLEOTIDE SEQUENCE [LARGE SCALE GENOMIC DNA]</scope>
    <source>
        <tissue evidence="2">Flower</tissue>
    </source>
</reference>
<feature type="region of interest" description="Disordered" evidence="1">
    <location>
        <begin position="106"/>
        <end position="134"/>
    </location>
</feature>
<protein>
    <submittedName>
        <fullName evidence="2">Uncharacterized protein</fullName>
    </submittedName>
</protein>
<evidence type="ECO:0000256" key="1">
    <source>
        <dbReference type="SAM" id="MobiDB-lite"/>
    </source>
</evidence>
<dbReference type="AlphaFoldDB" id="A0AAQ3JRR0"/>
<name>A0AAQ3JRR0_9LILI</name>
<evidence type="ECO:0000313" key="2">
    <source>
        <dbReference type="EMBL" id="WOK94881.1"/>
    </source>
</evidence>
<feature type="region of interest" description="Disordered" evidence="1">
    <location>
        <begin position="33"/>
        <end position="71"/>
    </location>
</feature>
<dbReference type="Proteomes" id="UP001327560">
    <property type="component" value="Chromosome 1"/>
</dbReference>
<accession>A0AAQ3JRR0</accession>
<proteinExistence type="predicted"/>
<dbReference type="EMBL" id="CP136890">
    <property type="protein sequence ID" value="WOK94881.1"/>
    <property type="molecule type" value="Genomic_DNA"/>
</dbReference>
<feature type="compositionally biased region" description="Basic and acidic residues" evidence="1">
    <location>
        <begin position="43"/>
        <end position="54"/>
    </location>
</feature>
<gene>
    <name evidence="2" type="ORF">Cni_G03586</name>
</gene>
<evidence type="ECO:0000313" key="3">
    <source>
        <dbReference type="Proteomes" id="UP001327560"/>
    </source>
</evidence>
<keyword evidence="3" id="KW-1185">Reference proteome</keyword>
<organism evidence="2 3">
    <name type="scientific">Canna indica</name>
    <name type="common">Indian-shot</name>
    <dbReference type="NCBI Taxonomy" id="4628"/>
    <lineage>
        <taxon>Eukaryota</taxon>
        <taxon>Viridiplantae</taxon>
        <taxon>Streptophyta</taxon>
        <taxon>Embryophyta</taxon>
        <taxon>Tracheophyta</taxon>
        <taxon>Spermatophyta</taxon>
        <taxon>Magnoliopsida</taxon>
        <taxon>Liliopsida</taxon>
        <taxon>Zingiberales</taxon>
        <taxon>Cannaceae</taxon>
        <taxon>Canna</taxon>
    </lineage>
</organism>